<dbReference type="EMBL" id="CP006696">
    <property type="protein sequence ID" value="AIC10158.1"/>
    <property type="molecule type" value="Genomic_DNA"/>
</dbReference>
<dbReference type="InterPro" id="IPR036513">
    <property type="entry name" value="STAS_dom_sf"/>
</dbReference>
<accession>A0A060H3J9</accession>
<dbReference type="InterPro" id="IPR058548">
    <property type="entry name" value="MlaB-like_STAS"/>
</dbReference>
<reference evidence="2 3" key="1">
    <citation type="submission" date="2013-08" db="EMBL/GenBank/DDBJ databases">
        <authorList>
            <person name="Stouthamer R."/>
            <person name="Nunney L."/>
        </authorList>
    </citation>
    <scope>NUCLEOTIDE SEQUENCE [LARGE SCALE GENOMIC DNA]</scope>
    <source>
        <strain evidence="3">ann-1</strain>
    </source>
</reference>
<dbReference type="RefSeq" id="WP_024749096.1">
    <property type="nucleotide sequence ID" value="NZ_CP006696.1"/>
</dbReference>
<organism evidence="2 3">
    <name type="scientific">Xylella fastidiosa subsp. sandyi Ann-1</name>
    <dbReference type="NCBI Taxonomy" id="155920"/>
    <lineage>
        <taxon>Bacteria</taxon>
        <taxon>Pseudomonadati</taxon>
        <taxon>Pseudomonadota</taxon>
        <taxon>Gammaproteobacteria</taxon>
        <taxon>Lysobacterales</taxon>
        <taxon>Lysobacteraceae</taxon>
        <taxon>Xylella</taxon>
    </lineage>
</organism>
<evidence type="ECO:0000313" key="3">
    <source>
        <dbReference type="Proteomes" id="UP000027215"/>
    </source>
</evidence>
<dbReference type="CDD" id="cd07043">
    <property type="entry name" value="STAS_anti-anti-sigma_factors"/>
    <property type="match status" value="1"/>
</dbReference>
<dbReference type="KEGG" id="xfs:D934_08050"/>
<dbReference type="HOGENOM" id="CLU_115403_13_4_6"/>
<dbReference type="SUPFAM" id="SSF52091">
    <property type="entry name" value="SpoIIaa-like"/>
    <property type="match status" value="1"/>
</dbReference>
<dbReference type="InterPro" id="IPR002645">
    <property type="entry name" value="STAS_dom"/>
</dbReference>
<gene>
    <name evidence="2" type="ORF">D934_08050</name>
</gene>
<feature type="domain" description="STAS" evidence="1">
    <location>
        <begin position="14"/>
        <end position="101"/>
    </location>
</feature>
<name>A0A060H3J9_XYLFS</name>
<dbReference type="PATRIC" id="fig|155920.8.peg.1862"/>
<dbReference type="AlphaFoldDB" id="A0A060H3J9"/>
<protein>
    <submittedName>
        <fullName evidence="2">Sulfate transporter</fullName>
    </submittedName>
</protein>
<evidence type="ECO:0000313" key="2">
    <source>
        <dbReference type="EMBL" id="AIC10158.1"/>
    </source>
</evidence>
<sequence>MGSETKLHRDGNSLVLSGPLNRDAAIGLWSEIQAQSKSNGVCQLNLAGIKQLDSTGVALLAEVMERIRVQGGSVPTIVAPPAGLKELLAAYRMSSDLQFQP</sequence>
<dbReference type="Pfam" id="PF13466">
    <property type="entry name" value="STAS_2"/>
    <property type="match status" value="1"/>
</dbReference>
<proteinExistence type="predicted"/>
<dbReference type="Proteomes" id="UP000027215">
    <property type="component" value="Chromosome"/>
</dbReference>
<evidence type="ECO:0000259" key="1">
    <source>
        <dbReference type="PROSITE" id="PS50801"/>
    </source>
</evidence>
<dbReference type="PROSITE" id="PS50801">
    <property type="entry name" value="STAS"/>
    <property type="match status" value="1"/>
</dbReference>
<dbReference type="Gene3D" id="3.30.750.24">
    <property type="entry name" value="STAS domain"/>
    <property type="match status" value="1"/>
</dbReference>